<proteinExistence type="predicted"/>
<keyword evidence="2" id="KW-0812">Transmembrane</keyword>
<feature type="transmembrane region" description="Helical" evidence="2">
    <location>
        <begin position="169"/>
        <end position="188"/>
    </location>
</feature>
<dbReference type="RefSeq" id="XP_068368230.1">
    <property type="nucleotide sequence ID" value="XM_068497819.1"/>
</dbReference>
<gene>
    <name evidence="3" type="ORF">TRFO_14444</name>
</gene>
<accession>A0A1J4KZG0</accession>
<keyword evidence="4" id="KW-1185">Reference proteome</keyword>
<dbReference type="EMBL" id="MLAK01000272">
    <property type="protein sequence ID" value="OHT15094.1"/>
    <property type="molecule type" value="Genomic_DNA"/>
</dbReference>
<keyword evidence="2" id="KW-1133">Transmembrane helix</keyword>
<keyword evidence="2" id="KW-0472">Membrane</keyword>
<feature type="transmembrane region" description="Helical" evidence="2">
    <location>
        <begin position="241"/>
        <end position="257"/>
    </location>
</feature>
<feature type="transmembrane region" description="Helical" evidence="2">
    <location>
        <begin position="143"/>
        <end position="162"/>
    </location>
</feature>
<reference evidence="3" key="1">
    <citation type="submission" date="2016-10" db="EMBL/GenBank/DDBJ databases">
        <authorList>
            <person name="Benchimol M."/>
            <person name="Almeida L.G."/>
            <person name="Vasconcelos A.T."/>
            <person name="Perreira-Neves A."/>
            <person name="Rosa I.A."/>
            <person name="Tasca T."/>
            <person name="Bogo M.R."/>
            <person name="de Souza W."/>
        </authorList>
    </citation>
    <scope>NUCLEOTIDE SEQUENCE [LARGE SCALE GENOMIC DNA]</scope>
    <source>
        <strain evidence="3">K</strain>
    </source>
</reference>
<dbReference type="AlphaFoldDB" id="A0A1J4KZG0"/>
<evidence type="ECO:0000313" key="3">
    <source>
        <dbReference type="EMBL" id="OHT15094.1"/>
    </source>
</evidence>
<dbReference type="VEuPathDB" id="TrichDB:TRFO_14444"/>
<evidence type="ECO:0000256" key="1">
    <source>
        <dbReference type="SAM" id="MobiDB-lite"/>
    </source>
</evidence>
<feature type="region of interest" description="Disordered" evidence="1">
    <location>
        <begin position="29"/>
        <end position="78"/>
    </location>
</feature>
<dbReference type="GeneID" id="94832523"/>
<feature type="transmembrane region" description="Helical" evidence="2">
    <location>
        <begin position="269"/>
        <end position="291"/>
    </location>
</feature>
<protein>
    <submittedName>
        <fullName evidence="3">Uncharacterized protein</fullName>
    </submittedName>
</protein>
<feature type="transmembrane region" description="Helical" evidence="2">
    <location>
        <begin position="218"/>
        <end position="235"/>
    </location>
</feature>
<feature type="transmembrane region" description="Helical" evidence="2">
    <location>
        <begin position="88"/>
        <end position="108"/>
    </location>
</feature>
<evidence type="ECO:0000313" key="4">
    <source>
        <dbReference type="Proteomes" id="UP000179807"/>
    </source>
</evidence>
<sequence length="411" mass="47590">MAIEYWNFFISLYRIPLIFGHIQSSKEMKKRNAKRVPHTVSKVTPAKNETPQQPQPKPPQNTQSEKKTTPTKSRNKNRKKALSFFEPFTSKHLVYGTIVAFLYIQFLYEMNFKYPQYSITPLPSENPLASMLDKYSRIYCDSIQPPLSISSLFCILWVLLVRMQCDIELSFLYCLVILLDPSIFGHTISSFSTILHELTILLSIFSFLTLFKPNWNKKIIWAFFYFAIISGSSLVIRAESLPIFIVFIISILIKALYRMGFSVKFAKFCMTFLVIELAVIIILSLIFGFPSTELAPSNLIDFLDEVKIFDFHFIFSSLCIISIFLFFFCRLNIFKKTIILVMIASIVAELIIPIQTCDDSPQIRLFDAQTVSILITGMIFCKPTYFGLSGIILFIYIICGWLIRYYYEPVF</sequence>
<feature type="transmembrane region" description="Helical" evidence="2">
    <location>
        <begin position="388"/>
        <end position="407"/>
    </location>
</feature>
<dbReference type="Proteomes" id="UP000179807">
    <property type="component" value="Unassembled WGS sequence"/>
</dbReference>
<evidence type="ECO:0000256" key="2">
    <source>
        <dbReference type="SAM" id="Phobius"/>
    </source>
</evidence>
<comment type="caution">
    <text evidence="3">The sequence shown here is derived from an EMBL/GenBank/DDBJ whole genome shotgun (WGS) entry which is preliminary data.</text>
</comment>
<organism evidence="3 4">
    <name type="scientific">Tritrichomonas foetus</name>
    <dbReference type="NCBI Taxonomy" id="1144522"/>
    <lineage>
        <taxon>Eukaryota</taxon>
        <taxon>Metamonada</taxon>
        <taxon>Parabasalia</taxon>
        <taxon>Tritrichomonadida</taxon>
        <taxon>Tritrichomonadidae</taxon>
        <taxon>Tritrichomonas</taxon>
    </lineage>
</organism>
<name>A0A1J4KZG0_9EUKA</name>
<feature type="transmembrane region" description="Helical" evidence="2">
    <location>
        <begin position="311"/>
        <end position="331"/>
    </location>
</feature>
<feature type="transmembrane region" description="Helical" evidence="2">
    <location>
        <begin position="194"/>
        <end position="211"/>
    </location>
</feature>